<dbReference type="InterPro" id="IPR011049">
    <property type="entry name" value="Serralysin-like_metalloprot_C"/>
</dbReference>
<keyword evidence="2" id="KW-0732">Signal</keyword>
<evidence type="ECO:0000313" key="4">
    <source>
        <dbReference type="Proteomes" id="UP000683291"/>
    </source>
</evidence>
<feature type="compositionally biased region" description="Acidic residues" evidence="1">
    <location>
        <begin position="23"/>
        <end position="44"/>
    </location>
</feature>
<dbReference type="PRINTS" id="PR00313">
    <property type="entry name" value="CABNDNGRPT"/>
</dbReference>
<dbReference type="Proteomes" id="UP000683291">
    <property type="component" value="Chromosome 1"/>
</dbReference>
<dbReference type="Gene3D" id="2.160.20.160">
    <property type="match status" value="1"/>
</dbReference>
<organism evidence="3 4">
    <name type="scientific">Sulfitobacter albidus</name>
    <dbReference type="NCBI Taxonomy" id="2829501"/>
    <lineage>
        <taxon>Bacteria</taxon>
        <taxon>Pseudomonadati</taxon>
        <taxon>Pseudomonadota</taxon>
        <taxon>Alphaproteobacteria</taxon>
        <taxon>Rhodobacterales</taxon>
        <taxon>Roseobacteraceae</taxon>
        <taxon>Sulfitobacter</taxon>
    </lineage>
</organism>
<evidence type="ECO:0008006" key="5">
    <source>
        <dbReference type="Google" id="ProtNLM"/>
    </source>
</evidence>
<feature type="region of interest" description="Disordered" evidence="1">
    <location>
        <begin position="22"/>
        <end position="98"/>
    </location>
</feature>
<proteinExistence type="predicted"/>
<dbReference type="RefSeq" id="WP_212703747.1">
    <property type="nucleotide sequence ID" value="NZ_CP073581.1"/>
</dbReference>
<accession>A0A975PL92</accession>
<reference evidence="3" key="1">
    <citation type="submission" date="2021-04" db="EMBL/GenBank/DDBJ databases">
        <title>Complete genome sequence for Sulfitobacter sp. strain JK7-1.</title>
        <authorList>
            <person name="Park S.-J."/>
        </authorList>
    </citation>
    <scope>NUCLEOTIDE SEQUENCE</scope>
    <source>
        <strain evidence="3">JK7-1</strain>
    </source>
</reference>
<dbReference type="InterPro" id="IPR001343">
    <property type="entry name" value="Hemolysn_Ca-bd"/>
</dbReference>
<evidence type="ECO:0000313" key="3">
    <source>
        <dbReference type="EMBL" id="QUJ75542.1"/>
    </source>
</evidence>
<dbReference type="AlphaFoldDB" id="A0A975PL92"/>
<dbReference type="KEGG" id="sual:KDD17_11280"/>
<keyword evidence="4" id="KW-1185">Reference proteome</keyword>
<dbReference type="Pfam" id="PF00353">
    <property type="entry name" value="HemolysinCabind"/>
    <property type="match status" value="5"/>
</dbReference>
<feature type="compositionally biased region" description="Acidic residues" evidence="1">
    <location>
        <begin position="51"/>
        <end position="67"/>
    </location>
</feature>
<evidence type="ECO:0000256" key="2">
    <source>
        <dbReference type="SAM" id="SignalP"/>
    </source>
</evidence>
<gene>
    <name evidence="3" type="ORF">KDD17_11280</name>
</gene>
<dbReference type="GO" id="GO:0005509">
    <property type="term" value="F:calcium ion binding"/>
    <property type="evidence" value="ECO:0007669"/>
    <property type="project" value="InterPro"/>
</dbReference>
<protein>
    <recommendedName>
        <fullName evidence="5">Calcium-binding protein</fullName>
    </recommendedName>
</protein>
<name>A0A975PL92_9RHOB</name>
<evidence type="ECO:0000256" key="1">
    <source>
        <dbReference type="SAM" id="MobiDB-lite"/>
    </source>
</evidence>
<feature type="signal peptide" evidence="2">
    <location>
        <begin position="1"/>
        <end position="20"/>
    </location>
</feature>
<dbReference type="SUPFAM" id="SSF51120">
    <property type="entry name" value="beta-Roll"/>
    <property type="match status" value="1"/>
</dbReference>
<sequence length="309" mass="32177">MTPLALLALLGLTLFIPVFTGSTEDEAQDVSDEAEETEEPEGEEMPGTPAEPEETEEPVVLEETPDPDPERPLAVRTAGDDFLSGDVGEGERIDGGAGDDTINVASEFTRGLAVGTISGGAGDDEIYAQRSFVRVEGGDGNDTITGDSADDGGGTPIFGDAGDDFLILTNSPAFKIGAVADGGAGDDTIRVDLFFFGDGTFDTLTGGTGDDVFELPAPEGFGVIGTITDFEPGEDVLFLIRDDPREDDPEPQITLVQNTDEGSTDVVLTFDRDTLIDAAPTIIRLEGAPAITLDDIIIGTPGGTDVRTT</sequence>
<dbReference type="EMBL" id="CP073581">
    <property type="protein sequence ID" value="QUJ75542.1"/>
    <property type="molecule type" value="Genomic_DNA"/>
</dbReference>
<feature type="chain" id="PRO_5037701461" description="Calcium-binding protein" evidence="2">
    <location>
        <begin position="21"/>
        <end position="309"/>
    </location>
</feature>